<comment type="caution">
    <text evidence="2">The sequence shown here is derived from an EMBL/GenBank/DDBJ whole genome shotgun (WGS) entry which is preliminary data.</text>
</comment>
<proteinExistence type="predicted"/>
<name>A0AAN6M2Y9_9PLEO</name>
<dbReference type="Proteomes" id="UP001280581">
    <property type="component" value="Unassembled WGS sequence"/>
</dbReference>
<evidence type="ECO:0000313" key="2">
    <source>
        <dbReference type="EMBL" id="KAK3215410.1"/>
    </source>
</evidence>
<dbReference type="GO" id="GO:0016491">
    <property type="term" value="F:oxidoreductase activity"/>
    <property type="evidence" value="ECO:0007669"/>
    <property type="project" value="UniProtKB-KW"/>
</dbReference>
<dbReference type="SUPFAM" id="SSF51735">
    <property type="entry name" value="NAD(P)-binding Rossmann-fold domains"/>
    <property type="match status" value="1"/>
</dbReference>
<dbReference type="InterPro" id="IPR002347">
    <property type="entry name" value="SDR_fam"/>
</dbReference>
<dbReference type="Pfam" id="PF00106">
    <property type="entry name" value="adh_short"/>
    <property type="match status" value="1"/>
</dbReference>
<evidence type="ECO:0000256" key="1">
    <source>
        <dbReference type="ARBA" id="ARBA00023002"/>
    </source>
</evidence>
<evidence type="ECO:0008006" key="4">
    <source>
        <dbReference type="Google" id="ProtNLM"/>
    </source>
</evidence>
<dbReference type="InterPro" id="IPR036291">
    <property type="entry name" value="NAD(P)-bd_dom_sf"/>
</dbReference>
<dbReference type="PANTHER" id="PTHR43157:SF31">
    <property type="entry name" value="PHOSPHATIDYLINOSITOL-GLYCAN BIOSYNTHESIS CLASS F PROTEIN"/>
    <property type="match status" value="1"/>
</dbReference>
<reference evidence="2 3" key="1">
    <citation type="submission" date="2021-02" db="EMBL/GenBank/DDBJ databases">
        <title>Genome assembly of Pseudopithomyces chartarum.</title>
        <authorList>
            <person name="Jauregui R."/>
            <person name="Singh J."/>
            <person name="Voisey C."/>
        </authorList>
    </citation>
    <scope>NUCLEOTIDE SEQUENCE [LARGE SCALE GENOMIC DNA]</scope>
    <source>
        <strain evidence="2 3">AGR01</strain>
    </source>
</reference>
<dbReference type="PRINTS" id="PR00081">
    <property type="entry name" value="GDHRDH"/>
</dbReference>
<protein>
    <recommendedName>
        <fullName evidence="4">NAD(P)-binding protein</fullName>
    </recommendedName>
</protein>
<organism evidence="2 3">
    <name type="scientific">Pseudopithomyces chartarum</name>
    <dbReference type="NCBI Taxonomy" id="1892770"/>
    <lineage>
        <taxon>Eukaryota</taxon>
        <taxon>Fungi</taxon>
        <taxon>Dikarya</taxon>
        <taxon>Ascomycota</taxon>
        <taxon>Pezizomycotina</taxon>
        <taxon>Dothideomycetes</taxon>
        <taxon>Pleosporomycetidae</taxon>
        <taxon>Pleosporales</taxon>
        <taxon>Massarineae</taxon>
        <taxon>Didymosphaeriaceae</taxon>
        <taxon>Pseudopithomyces</taxon>
    </lineage>
</organism>
<dbReference type="AlphaFoldDB" id="A0AAN6M2Y9"/>
<gene>
    <name evidence="2" type="ORF">GRF29_19g3169328</name>
</gene>
<dbReference type="PANTHER" id="PTHR43157">
    <property type="entry name" value="PHOSPHATIDYLINOSITOL-GLYCAN BIOSYNTHESIS CLASS F PROTEIN-RELATED"/>
    <property type="match status" value="1"/>
</dbReference>
<dbReference type="EMBL" id="WVTA01000003">
    <property type="protein sequence ID" value="KAK3215410.1"/>
    <property type="molecule type" value="Genomic_DNA"/>
</dbReference>
<evidence type="ECO:0000313" key="3">
    <source>
        <dbReference type="Proteomes" id="UP001280581"/>
    </source>
</evidence>
<keyword evidence="1" id="KW-0560">Oxidoreductase</keyword>
<dbReference type="Gene3D" id="3.40.50.720">
    <property type="entry name" value="NAD(P)-binding Rossmann-like Domain"/>
    <property type="match status" value="1"/>
</dbReference>
<keyword evidence="3" id="KW-1185">Reference proteome</keyword>
<sequence>MNFLFTLLRSQLFTKLPYPEWDFHGQTVVITGSNTGLGLEAARHIVRLGAEKVILAVRTISKGEKAAESIIQTTHATRNVLEVWPLDLSDYESIKAFGARLQRLDRLDALIQNAGVLTNRFKLDEKYGLESHIGINSVAAVLVGLVALPKLKETALKTGTPKFKEAEHEGSLFDVLSDEKLANMDDRYKVSKLLLHFATQELATRMPLSSESNVIITDATPGACESDLFRDDMSWLRGLFQSIALRVFARTTEVGSRTLVHSVNPALEPEAHGRFLMNCKVVDDWETVTSERGQNLRKRWIRELFARLESISPGVTRILQEN</sequence>
<accession>A0AAN6M2Y9</accession>